<dbReference type="Gene3D" id="2.40.330.10">
    <property type="entry name" value="DNA-binding pseudobarrel domain"/>
    <property type="match status" value="2"/>
</dbReference>
<comment type="subcellular location">
    <subcellularLocation>
        <location evidence="1">Nucleus</location>
    </subcellularLocation>
</comment>
<evidence type="ECO:0000256" key="5">
    <source>
        <dbReference type="ARBA" id="ARBA00023242"/>
    </source>
</evidence>
<keyword evidence="2" id="KW-0805">Transcription regulation</keyword>
<keyword evidence="5" id="KW-0539">Nucleus</keyword>
<evidence type="ECO:0000256" key="1">
    <source>
        <dbReference type="ARBA" id="ARBA00004123"/>
    </source>
</evidence>
<dbReference type="InterPro" id="IPR005508">
    <property type="entry name" value="At2g31720-like"/>
</dbReference>
<gene>
    <name evidence="6" type="ORF">Cgig2_023724</name>
</gene>
<dbReference type="GO" id="GO:0003677">
    <property type="term" value="F:DNA binding"/>
    <property type="evidence" value="ECO:0007669"/>
    <property type="project" value="UniProtKB-KW"/>
</dbReference>
<dbReference type="OrthoDB" id="1935604at2759"/>
<accession>A0A9Q1QK83</accession>
<keyword evidence="4" id="KW-0804">Transcription</keyword>
<protein>
    <submittedName>
        <fullName evidence="6">Uncharacterized protein</fullName>
    </submittedName>
</protein>
<dbReference type="PANTHER" id="PTHR31541:SF60">
    <property type="entry name" value="TF-B3 DOMAIN-CONTAINING PROTEIN"/>
    <property type="match status" value="1"/>
</dbReference>
<evidence type="ECO:0000313" key="6">
    <source>
        <dbReference type="EMBL" id="KAJ8444661.1"/>
    </source>
</evidence>
<comment type="caution">
    <text evidence="6">The sequence shown here is derived from an EMBL/GenBank/DDBJ whole genome shotgun (WGS) entry which is preliminary data.</text>
</comment>
<dbReference type="EMBL" id="JAKOGI010000092">
    <property type="protein sequence ID" value="KAJ8444661.1"/>
    <property type="molecule type" value="Genomic_DNA"/>
</dbReference>
<dbReference type="Pfam" id="PF03754">
    <property type="entry name" value="At2g31720-like"/>
    <property type="match status" value="2"/>
</dbReference>
<sequence length="428" mass="49150">MAQEQGNKTVCLLGVHVQFLRLFGVHIPIPTNQNPKKRSLIKTEPIFFDDDDHEYQSRELLKRQKTNHHENLGVINAEPVGWLHPAASTSVYHSVPVDHGLVIWNFITTTLGGKKIELIIEKSLEKTDLDGHQARLSMPKSHILREFLTKQEEDLLEDKQKVPVMVIDPCLRTFELKLTKWKYHKIPNKNANNEGHSDGQSRRRCSYMLISGWNKLREANSSSLTVSAMIQVWSFRSRELLKRQKTNHHENLGVINAEPVGWLHPAASTSVYHSVPVDHGLVIWNFITTTLGGKKIELIIEKSLEKTDLDGHQARLSMPKSHILREFLTKQEEDLLEDKQKVPVMVIDPCLRTFELKLTKWKYHKIPNKNANNEGHSDGQSRRRCSYMLISGWNKLREANSSSLTVSAMIQVWSFRVQDKLGLAIIKI</sequence>
<evidence type="ECO:0000313" key="7">
    <source>
        <dbReference type="Proteomes" id="UP001153076"/>
    </source>
</evidence>
<organism evidence="6 7">
    <name type="scientific">Carnegiea gigantea</name>
    <dbReference type="NCBI Taxonomy" id="171969"/>
    <lineage>
        <taxon>Eukaryota</taxon>
        <taxon>Viridiplantae</taxon>
        <taxon>Streptophyta</taxon>
        <taxon>Embryophyta</taxon>
        <taxon>Tracheophyta</taxon>
        <taxon>Spermatophyta</taxon>
        <taxon>Magnoliopsida</taxon>
        <taxon>eudicotyledons</taxon>
        <taxon>Gunneridae</taxon>
        <taxon>Pentapetalae</taxon>
        <taxon>Caryophyllales</taxon>
        <taxon>Cactineae</taxon>
        <taxon>Cactaceae</taxon>
        <taxon>Cactoideae</taxon>
        <taxon>Echinocereeae</taxon>
        <taxon>Carnegiea</taxon>
    </lineage>
</organism>
<name>A0A9Q1QK83_9CARY</name>
<reference evidence="6" key="1">
    <citation type="submission" date="2022-04" db="EMBL/GenBank/DDBJ databases">
        <title>Carnegiea gigantea Genome sequencing and assembly v2.</title>
        <authorList>
            <person name="Copetti D."/>
            <person name="Sanderson M.J."/>
            <person name="Burquez A."/>
            <person name="Wojciechowski M.F."/>
        </authorList>
    </citation>
    <scope>NUCLEOTIDE SEQUENCE</scope>
    <source>
        <strain evidence="6">SGP5-SGP5p</strain>
        <tissue evidence="6">Aerial part</tissue>
    </source>
</reference>
<evidence type="ECO:0000256" key="2">
    <source>
        <dbReference type="ARBA" id="ARBA00023015"/>
    </source>
</evidence>
<dbReference type="GO" id="GO:0005634">
    <property type="term" value="C:nucleus"/>
    <property type="evidence" value="ECO:0007669"/>
    <property type="project" value="UniProtKB-SubCell"/>
</dbReference>
<evidence type="ECO:0000256" key="4">
    <source>
        <dbReference type="ARBA" id="ARBA00023163"/>
    </source>
</evidence>
<proteinExistence type="predicted"/>
<evidence type="ECO:0000256" key="3">
    <source>
        <dbReference type="ARBA" id="ARBA00023125"/>
    </source>
</evidence>
<dbReference type="AlphaFoldDB" id="A0A9Q1QK83"/>
<dbReference type="PANTHER" id="PTHR31541">
    <property type="entry name" value="B3 DOMAIN PLANT PROTEIN-RELATED"/>
    <property type="match status" value="1"/>
</dbReference>
<keyword evidence="3" id="KW-0238">DNA-binding</keyword>
<dbReference type="InterPro" id="IPR015300">
    <property type="entry name" value="DNA-bd_pseudobarrel_sf"/>
</dbReference>
<dbReference type="Proteomes" id="UP001153076">
    <property type="component" value="Unassembled WGS sequence"/>
</dbReference>
<keyword evidence="7" id="KW-1185">Reference proteome</keyword>